<dbReference type="SUPFAM" id="SSF51735">
    <property type="entry name" value="NAD(P)-binding Rossmann-fold domains"/>
    <property type="match status" value="1"/>
</dbReference>
<comment type="subcellular location">
    <subcellularLocation>
        <location evidence="13">Cytoplasm</location>
    </subcellularLocation>
</comment>
<dbReference type="InterPro" id="IPR023940">
    <property type="entry name" value="DHDPR_bac"/>
</dbReference>
<dbReference type="RefSeq" id="WP_145365324.1">
    <property type="nucleotide sequence ID" value="NZ_CP036268.1"/>
</dbReference>
<dbReference type="HAMAP" id="MF_00102">
    <property type="entry name" value="DapB"/>
    <property type="match status" value="1"/>
</dbReference>
<dbReference type="PANTHER" id="PTHR20836:SF0">
    <property type="entry name" value="4-HYDROXY-TETRAHYDRODIPICOLINATE REDUCTASE 1, CHLOROPLASTIC-RELATED"/>
    <property type="match status" value="1"/>
</dbReference>
<reference evidence="16 17" key="1">
    <citation type="submission" date="2019-02" db="EMBL/GenBank/DDBJ databases">
        <title>Deep-cultivation of Planctomycetes and their phenomic and genomic characterization uncovers novel biology.</title>
        <authorList>
            <person name="Wiegand S."/>
            <person name="Jogler M."/>
            <person name="Boedeker C."/>
            <person name="Pinto D."/>
            <person name="Vollmers J."/>
            <person name="Rivas-Marin E."/>
            <person name="Kohn T."/>
            <person name="Peeters S.H."/>
            <person name="Heuer A."/>
            <person name="Rast P."/>
            <person name="Oberbeckmann S."/>
            <person name="Bunk B."/>
            <person name="Jeske O."/>
            <person name="Meyerdierks A."/>
            <person name="Storesund J.E."/>
            <person name="Kallscheuer N."/>
            <person name="Luecker S."/>
            <person name="Lage O.M."/>
            <person name="Pohl T."/>
            <person name="Merkel B.J."/>
            <person name="Hornburger P."/>
            <person name="Mueller R.-W."/>
            <person name="Bruemmer F."/>
            <person name="Labrenz M."/>
            <person name="Spormann A.M."/>
            <person name="Op den Camp H."/>
            <person name="Overmann J."/>
            <person name="Amann R."/>
            <person name="Jetten M.S.M."/>
            <person name="Mascher T."/>
            <person name="Medema M.H."/>
            <person name="Devos D.P."/>
            <person name="Kaster A.-K."/>
            <person name="Ovreas L."/>
            <person name="Rohde M."/>
            <person name="Galperin M.Y."/>
            <person name="Jogler C."/>
        </authorList>
    </citation>
    <scope>NUCLEOTIDE SEQUENCE [LARGE SCALE GENOMIC DNA]</scope>
    <source>
        <strain evidence="16 17">Pan189</strain>
    </source>
</reference>
<comment type="caution">
    <text evidence="13">Lacks conserved residue(s) required for the propagation of feature annotation.</text>
</comment>
<dbReference type="GO" id="GO:0051287">
    <property type="term" value="F:NAD binding"/>
    <property type="evidence" value="ECO:0007669"/>
    <property type="project" value="UniProtKB-UniRule"/>
</dbReference>
<evidence type="ECO:0000259" key="15">
    <source>
        <dbReference type="Pfam" id="PF05173"/>
    </source>
</evidence>
<keyword evidence="7 13" id="KW-0520">NAD</keyword>
<evidence type="ECO:0000256" key="11">
    <source>
        <dbReference type="ARBA" id="ARBA00049080"/>
    </source>
</evidence>
<dbReference type="UniPathway" id="UPA00034">
    <property type="reaction ID" value="UER00018"/>
</dbReference>
<evidence type="ECO:0000256" key="8">
    <source>
        <dbReference type="ARBA" id="ARBA00023154"/>
    </source>
</evidence>
<dbReference type="GO" id="GO:0008839">
    <property type="term" value="F:4-hydroxy-tetrahydrodipicolinate reductase"/>
    <property type="evidence" value="ECO:0007669"/>
    <property type="project" value="UniProtKB-UniRule"/>
</dbReference>
<dbReference type="GO" id="GO:0005829">
    <property type="term" value="C:cytosol"/>
    <property type="evidence" value="ECO:0007669"/>
    <property type="project" value="TreeGrafter"/>
</dbReference>
<dbReference type="GO" id="GO:0009089">
    <property type="term" value="P:lysine biosynthetic process via diaminopimelate"/>
    <property type="evidence" value="ECO:0007669"/>
    <property type="project" value="UniProtKB-UniRule"/>
</dbReference>
<sequence>MSDLRIAVSGAAGRMGRRVIAQVLGQEGMTLAAAVDGPNSEFLDQDAGTVAGVGEAGIPITSEYGDGIDAIIDFSTPPGLEQAANFSIERAVPLVAATTGLTELQIALIDEAAKKTAVVFAPNMSLAVNLCMKLASDAAAALKDAPGGADVEVVERHHRYKEDAPSGTALHFGKLVAEQMGQSNHVHGRDGRPGARPHDEIGYHALRLGDTVGEHNVTFGLLGETIELTVRSHTRDSYAIGAVAAAKFVAGRSPGHYTMNDVLGL</sequence>
<feature type="binding site" evidence="13">
    <location>
        <begin position="10"/>
        <end position="15"/>
    </location>
    <ligand>
        <name>NAD(+)</name>
        <dbReference type="ChEBI" id="CHEBI:57540"/>
    </ligand>
</feature>
<dbReference type="GO" id="GO:0019877">
    <property type="term" value="P:diaminopimelate biosynthetic process"/>
    <property type="evidence" value="ECO:0007669"/>
    <property type="project" value="UniProtKB-UniRule"/>
</dbReference>
<name>A0A517R5K7_9PLAN</name>
<dbReference type="PANTHER" id="PTHR20836">
    <property type="entry name" value="DIHYDRODIPICOLINATE REDUCTASE"/>
    <property type="match status" value="1"/>
</dbReference>
<feature type="domain" description="Dihydrodipicolinate reductase C-terminal" evidence="15">
    <location>
        <begin position="128"/>
        <end position="263"/>
    </location>
</feature>
<dbReference type="Proteomes" id="UP000317318">
    <property type="component" value="Chromosome"/>
</dbReference>
<evidence type="ECO:0000256" key="4">
    <source>
        <dbReference type="ARBA" id="ARBA00022857"/>
    </source>
</evidence>
<dbReference type="OrthoDB" id="9790352at2"/>
<comment type="pathway">
    <text evidence="9 13">Amino-acid biosynthesis; L-lysine biosynthesis via DAP pathway; (S)-tetrahydrodipicolinate from L-aspartate: step 4/4.</text>
</comment>
<keyword evidence="8 13" id="KW-0457">Lysine biosynthesis</keyword>
<dbReference type="Pfam" id="PF01113">
    <property type="entry name" value="DapB_N"/>
    <property type="match status" value="1"/>
</dbReference>
<evidence type="ECO:0000256" key="12">
    <source>
        <dbReference type="ARBA" id="ARBA00049396"/>
    </source>
</evidence>
<dbReference type="GO" id="GO:0050661">
    <property type="term" value="F:NADP binding"/>
    <property type="evidence" value="ECO:0007669"/>
    <property type="project" value="UniProtKB-UniRule"/>
</dbReference>
<feature type="binding site" evidence="13">
    <location>
        <position position="36"/>
    </location>
    <ligand>
        <name>NAD(+)</name>
        <dbReference type="ChEBI" id="CHEBI:57540"/>
    </ligand>
</feature>
<feature type="binding site" evidence="13">
    <location>
        <begin position="97"/>
        <end position="99"/>
    </location>
    <ligand>
        <name>NAD(+)</name>
        <dbReference type="ChEBI" id="CHEBI:57540"/>
    </ligand>
</feature>
<accession>A0A517R5K7</accession>
<dbReference type="InterPro" id="IPR000846">
    <property type="entry name" value="DapB_N"/>
</dbReference>
<dbReference type="AlphaFoldDB" id="A0A517R5K7"/>
<comment type="subunit">
    <text evidence="13">Homotetramer.</text>
</comment>
<keyword evidence="4 13" id="KW-0521">NADP</keyword>
<keyword evidence="2 13" id="KW-0963">Cytoplasm</keyword>
<feature type="binding site" evidence="13">
    <location>
        <position position="158"/>
    </location>
    <ligand>
        <name>(S)-2,3,4,5-tetrahydrodipicolinate</name>
        <dbReference type="ChEBI" id="CHEBI:16845"/>
    </ligand>
</feature>
<dbReference type="InterPro" id="IPR022663">
    <property type="entry name" value="DapB_C"/>
</dbReference>
<evidence type="ECO:0000313" key="16">
    <source>
        <dbReference type="EMBL" id="QDT39162.1"/>
    </source>
</evidence>
<dbReference type="InterPro" id="IPR036291">
    <property type="entry name" value="NAD(P)-bd_dom_sf"/>
</dbReference>
<gene>
    <name evidence="13 16" type="primary">dapB</name>
    <name evidence="16" type="ORF">Pan189_35650</name>
</gene>
<protein>
    <recommendedName>
        <fullName evidence="10 13">4-hydroxy-tetrahydrodipicolinate reductase</fullName>
        <shortName evidence="13">HTPA reductase</shortName>
        <ecNumber evidence="10 13">1.17.1.8</ecNumber>
    </recommendedName>
</protein>
<evidence type="ECO:0000259" key="14">
    <source>
        <dbReference type="Pfam" id="PF01113"/>
    </source>
</evidence>
<comment type="caution">
    <text evidence="13">Was originally thought to be a dihydrodipicolinate reductase (DHDPR), catalyzing the conversion of dihydrodipicolinate to tetrahydrodipicolinate. However, it was shown in E.coli that the substrate of the enzymatic reaction is not dihydrodipicolinate (DHDP) but in fact (2S,4S)-4-hydroxy-2,3,4,5-tetrahydrodipicolinic acid (HTPA), the product released by the DapA-catalyzed reaction.</text>
</comment>
<feature type="binding site" evidence="13">
    <location>
        <begin position="121"/>
        <end position="124"/>
    </location>
    <ligand>
        <name>NAD(+)</name>
        <dbReference type="ChEBI" id="CHEBI:57540"/>
    </ligand>
</feature>
<organism evidence="16 17">
    <name type="scientific">Stratiformator vulcanicus</name>
    <dbReference type="NCBI Taxonomy" id="2527980"/>
    <lineage>
        <taxon>Bacteria</taxon>
        <taxon>Pseudomonadati</taxon>
        <taxon>Planctomycetota</taxon>
        <taxon>Planctomycetia</taxon>
        <taxon>Planctomycetales</taxon>
        <taxon>Planctomycetaceae</taxon>
        <taxon>Stratiformator</taxon>
    </lineage>
</organism>
<keyword evidence="17" id="KW-1185">Reference proteome</keyword>
<feature type="active site" description="Proton donor" evidence="13">
    <location>
        <position position="161"/>
    </location>
</feature>
<feature type="domain" description="Dihydrodipicolinate reductase N-terminal" evidence="14">
    <location>
        <begin position="5"/>
        <end position="124"/>
    </location>
</feature>
<dbReference type="PROSITE" id="PS01298">
    <property type="entry name" value="DAPB"/>
    <property type="match status" value="1"/>
</dbReference>
<proteinExistence type="inferred from homology"/>
<evidence type="ECO:0000313" key="17">
    <source>
        <dbReference type="Proteomes" id="UP000317318"/>
    </source>
</evidence>
<keyword evidence="5 13" id="KW-0220">Diaminopimelate biosynthesis</keyword>
<dbReference type="KEGG" id="svp:Pan189_35650"/>
<evidence type="ECO:0000256" key="10">
    <source>
        <dbReference type="ARBA" id="ARBA00038983"/>
    </source>
</evidence>
<dbReference type="PIRSF" id="PIRSF000161">
    <property type="entry name" value="DHPR"/>
    <property type="match status" value="1"/>
</dbReference>
<dbReference type="Pfam" id="PF05173">
    <property type="entry name" value="DapB_C"/>
    <property type="match status" value="1"/>
</dbReference>
<evidence type="ECO:0000256" key="2">
    <source>
        <dbReference type="ARBA" id="ARBA00022490"/>
    </source>
</evidence>
<dbReference type="SUPFAM" id="SSF55347">
    <property type="entry name" value="Glyceraldehyde-3-phosphate dehydrogenase-like, C-terminal domain"/>
    <property type="match status" value="1"/>
</dbReference>
<dbReference type="InterPro" id="IPR022664">
    <property type="entry name" value="DapB_N_CS"/>
</dbReference>
<evidence type="ECO:0000256" key="1">
    <source>
        <dbReference type="ARBA" id="ARBA00006642"/>
    </source>
</evidence>
<dbReference type="Gene3D" id="3.40.50.720">
    <property type="entry name" value="NAD(P)-binding Rossmann-like Domain"/>
    <property type="match status" value="1"/>
</dbReference>
<dbReference type="GO" id="GO:0016726">
    <property type="term" value="F:oxidoreductase activity, acting on CH or CH2 groups, NAD or NADP as acceptor"/>
    <property type="evidence" value="ECO:0007669"/>
    <property type="project" value="UniProtKB-UniRule"/>
</dbReference>
<dbReference type="EC" id="1.17.1.8" evidence="10 13"/>
<evidence type="ECO:0000256" key="13">
    <source>
        <dbReference type="HAMAP-Rule" id="MF_00102"/>
    </source>
</evidence>
<feature type="binding site" evidence="13">
    <location>
        <begin position="167"/>
        <end position="168"/>
    </location>
    <ligand>
        <name>(S)-2,3,4,5-tetrahydrodipicolinate</name>
        <dbReference type="ChEBI" id="CHEBI:16845"/>
    </ligand>
</feature>
<evidence type="ECO:0000256" key="5">
    <source>
        <dbReference type="ARBA" id="ARBA00022915"/>
    </source>
</evidence>
<comment type="function">
    <text evidence="13">Catalyzes the conversion of 4-hydroxy-tetrahydrodipicolinate (HTPA) to tetrahydrodipicolinate.</text>
</comment>
<dbReference type="CDD" id="cd02274">
    <property type="entry name" value="DHDPR_N"/>
    <property type="match status" value="1"/>
</dbReference>
<comment type="similarity">
    <text evidence="1 13">Belongs to the DapB family.</text>
</comment>
<dbReference type="Gene3D" id="3.30.360.10">
    <property type="entry name" value="Dihydrodipicolinate Reductase, domain 2"/>
    <property type="match status" value="1"/>
</dbReference>
<keyword evidence="6 13" id="KW-0560">Oxidoreductase</keyword>
<comment type="catalytic activity">
    <reaction evidence="12 13">
        <text>(S)-2,3,4,5-tetrahydrodipicolinate + NAD(+) + H2O = (2S,4S)-4-hydroxy-2,3,4,5-tetrahydrodipicolinate + NADH + H(+)</text>
        <dbReference type="Rhea" id="RHEA:35323"/>
        <dbReference type="ChEBI" id="CHEBI:15377"/>
        <dbReference type="ChEBI" id="CHEBI:15378"/>
        <dbReference type="ChEBI" id="CHEBI:16845"/>
        <dbReference type="ChEBI" id="CHEBI:57540"/>
        <dbReference type="ChEBI" id="CHEBI:57945"/>
        <dbReference type="ChEBI" id="CHEBI:67139"/>
        <dbReference type="EC" id="1.17.1.8"/>
    </reaction>
</comment>
<dbReference type="NCBIfam" id="TIGR00036">
    <property type="entry name" value="dapB"/>
    <property type="match status" value="1"/>
</dbReference>
<comment type="catalytic activity">
    <reaction evidence="11 13">
        <text>(S)-2,3,4,5-tetrahydrodipicolinate + NADP(+) + H2O = (2S,4S)-4-hydroxy-2,3,4,5-tetrahydrodipicolinate + NADPH + H(+)</text>
        <dbReference type="Rhea" id="RHEA:35331"/>
        <dbReference type="ChEBI" id="CHEBI:15377"/>
        <dbReference type="ChEBI" id="CHEBI:15378"/>
        <dbReference type="ChEBI" id="CHEBI:16845"/>
        <dbReference type="ChEBI" id="CHEBI:57783"/>
        <dbReference type="ChEBI" id="CHEBI:58349"/>
        <dbReference type="ChEBI" id="CHEBI:67139"/>
        <dbReference type="EC" id="1.17.1.8"/>
    </reaction>
</comment>
<feature type="active site" description="Proton donor/acceptor" evidence="13">
    <location>
        <position position="157"/>
    </location>
</feature>
<keyword evidence="3 13" id="KW-0028">Amino-acid biosynthesis</keyword>
<dbReference type="EMBL" id="CP036268">
    <property type="protein sequence ID" value="QDT39162.1"/>
    <property type="molecule type" value="Genomic_DNA"/>
</dbReference>
<evidence type="ECO:0000256" key="6">
    <source>
        <dbReference type="ARBA" id="ARBA00023002"/>
    </source>
</evidence>
<evidence type="ECO:0000256" key="3">
    <source>
        <dbReference type="ARBA" id="ARBA00022605"/>
    </source>
</evidence>
<evidence type="ECO:0000256" key="7">
    <source>
        <dbReference type="ARBA" id="ARBA00023027"/>
    </source>
</evidence>
<evidence type="ECO:0000256" key="9">
    <source>
        <dbReference type="ARBA" id="ARBA00037922"/>
    </source>
</evidence>